<dbReference type="EMBL" id="LNGC01000302">
    <property type="protein sequence ID" value="KYC44283.1"/>
    <property type="molecule type" value="Genomic_DNA"/>
</dbReference>
<comment type="caution">
    <text evidence="1">The sequence shown here is derived from an EMBL/GenBank/DDBJ whole genome shotgun (WGS) entry which is preliminary data.</text>
</comment>
<evidence type="ECO:0000313" key="2">
    <source>
        <dbReference type="Proteomes" id="UP000075398"/>
    </source>
</evidence>
<organism evidence="1 2">
    <name type="scientific">Candidatus Methanofastidiosum methylothiophilum</name>
    <dbReference type="NCBI Taxonomy" id="1705564"/>
    <lineage>
        <taxon>Archaea</taxon>
        <taxon>Methanobacteriati</taxon>
        <taxon>Methanobacteriota</taxon>
        <taxon>Stenosarchaea group</taxon>
        <taxon>Candidatus Methanofastidiosia</taxon>
        <taxon>Candidatus Methanofastidiosales</taxon>
        <taxon>Candidatus Methanofastidiosaceae</taxon>
        <taxon>Candidatus Methanofastidiosum</taxon>
    </lineage>
</organism>
<dbReference type="Proteomes" id="UP000075398">
    <property type="component" value="Unassembled WGS sequence"/>
</dbReference>
<reference evidence="1 2" key="1">
    <citation type="journal article" date="2016" name="ISME J.">
        <title>Chasing the elusive Euryarchaeota class WSA2: genomes reveal a uniquely fastidious methyl-reducing methanogen.</title>
        <authorList>
            <person name="Nobu M.K."/>
            <person name="Narihiro T."/>
            <person name="Kuroda K."/>
            <person name="Mei R."/>
            <person name="Liu W.T."/>
        </authorList>
    </citation>
    <scope>NUCLEOTIDE SEQUENCE [LARGE SCALE GENOMIC DNA]</scope>
    <source>
        <strain evidence="1">U1lsi0528_Bin055</strain>
    </source>
</reference>
<accession>A0A150IH39</accession>
<dbReference type="AlphaFoldDB" id="A0A150IH39"/>
<gene>
    <name evidence="1" type="ORF">AMQ22_02323</name>
</gene>
<name>A0A150IH39_9EURY</name>
<protein>
    <submittedName>
        <fullName evidence="1">Uncharacterized protein</fullName>
    </submittedName>
</protein>
<proteinExistence type="predicted"/>
<evidence type="ECO:0000313" key="1">
    <source>
        <dbReference type="EMBL" id="KYC44283.1"/>
    </source>
</evidence>
<sequence length="221" mass="27679">MKRSKEEIIEYQKKYYQEHKEQIKQRNAQRVEQIKEYHRQYWAEHSEQVNRKRREAYSIDGKDKMRQYYLKNKDEILQKDHEYYANNKNKIKVREKKWRDNNKKRISDLHRRWVKEHSERAKELFDKWREDNPIRYKELKAKYRHERRRSLDFIPLNIYFQGSHGHHLNKELVLFIPEELHRSVAHSLKTGRGMEEINTLAVQWYMRNYVLNSYHSEIRYG</sequence>